<comment type="caution">
    <text evidence="2">The sequence shown here is derived from an EMBL/GenBank/DDBJ whole genome shotgun (WGS) entry which is preliminary data.</text>
</comment>
<dbReference type="AlphaFoldDB" id="A0A0G1TMN8"/>
<reference evidence="2 3" key="1">
    <citation type="journal article" date="2015" name="Nature">
        <title>rRNA introns, odd ribosomes, and small enigmatic genomes across a large radiation of phyla.</title>
        <authorList>
            <person name="Brown C.T."/>
            <person name="Hug L.A."/>
            <person name="Thomas B.C."/>
            <person name="Sharon I."/>
            <person name="Castelle C.J."/>
            <person name="Singh A."/>
            <person name="Wilkins M.J."/>
            <person name="Williams K.H."/>
            <person name="Banfield J.F."/>
        </authorList>
    </citation>
    <scope>NUCLEOTIDE SEQUENCE [LARGE SCALE GENOMIC DNA]</scope>
</reference>
<proteinExistence type="predicted"/>
<evidence type="ECO:0000313" key="2">
    <source>
        <dbReference type="EMBL" id="KKU83071.1"/>
    </source>
</evidence>
<gene>
    <name evidence="2" type="ORF">UY11_C0029G0011</name>
</gene>
<feature type="region of interest" description="Disordered" evidence="1">
    <location>
        <begin position="1"/>
        <end position="22"/>
    </location>
</feature>
<protein>
    <submittedName>
        <fullName evidence="2">Uncharacterized protein</fullName>
    </submittedName>
</protein>
<dbReference type="Proteomes" id="UP000034265">
    <property type="component" value="Unassembled WGS sequence"/>
</dbReference>
<accession>A0A0G1TMN8</accession>
<evidence type="ECO:0000313" key="3">
    <source>
        <dbReference type="Proteomes" id="UP000034265"/>
    </source>
</evidence>
<dbReference type="EMBL" id="LCOT01000029">
    <property type="protein sequence ID" value="KKU83071.1"/>
    <property type="molecule type" value="Genomic_DNA"/>
</dbReference>
<evidence type="ECO:0000256" key="1">
    <source>
        <dbReference type="SAM" id="MobiDB-lite"/>
    </source>
</evidence>
<name>A0A0G1TMN8_9BACT</name>
<sequence>MRVQAGHRPSGKAAKAPHEVSEDIDRMRDDIQDLLGGKPANIVRLSRSRAETRLTIILKGTLEETEERLQRIYKGIKG</sequence>
<organism evidence="2 3">
    <name type="scientific">Candidatus Amesbacteria bacterium GW2011_GWC2_47_8</name>
    <dbReference type="NCBI Taxonomy" id="1618367"/>
    <lineage>
        <taxon>Bacteria</taxon>
        <taxon>Candidatus Amesiibacteriota</taxon>
    </lineage>
</organism>